<evidence type="ECO:0000256" key="4">
    <source>
        <dbReference type="ARBA" id="ARBA00023136"/>
    </source>
</evidence>
<dbReference type="Pfam" id="PF00324">
    <property type="entry name" value="AA_permease"/>
    <property type="match status" value="1"/>
</dbReference>
<reference evidence="7 8" key="1">
    <citation type="submission" date="2017-11" db="EMBL/GenBank/DDBJ databases">
        <title>De novo assembly and phasing of dikaryotic genomes from two isolates of Puccinia coronata f. sp. avenae, the causal agent of oat crown rust.</title>
        <authorList>
            <person name="Miller M.E."/>
            <person name="Zhang Y."/>
            <person name="Omidvar V."/>
            <person name="Sperschneider J."/>
            <person name="Schwessinger B."/>
            <person name="Raley C."/>
            <person name="Palmer J.M."/>
            <person name="Garnica D."/>
            <person name="Upadhyaya N."/>
            <person name="Rathjen J."/>
            <person name="Taylor J.M."/>
            <person name="Park R.F."/>
            <person name="Dodds P.N."/>
            <person name="Hirsch C.D."/>
            <person name="Kianian S.F."/>
            <person name="Figueroa M."/>
        </authorList>
    </citation>
    <scope>NUCLEOTIDE SEQUENCE [LARGE SCALE GENOMIC DNA]</scope>
    <source>
        <strain evidence="7">12SD80</strain>
    </source>
</reference>
<dbReference type="PANTHER" id="PTHR43341:SF20">
    <property type="entry name" value="AAT FAMILY AMINO ACID TRANSPORTER"/>
    <property type="match status" value="1"/>
</dbReference>
<dbReference type="EMBL" id="PGCI01000039">
    <property type="protein sequence ID" value="PLW46490.1"/>
    <property type="molecule type" value="Genomic_DNA"/>
</dbReference>
<dbReference type="Proteomes" id="UP000235392">
    <property type="component" value="Unassembled WGS sequence"/>
</dbReference>
<evidence type="ECO:0000256" key="2">
    <source>
        <dbReference type="ARBA" id="ARBA00022692"/>
    </source>
</evidence>
<protein>
    <recommendedName>
        <fullName evidence="6">Amino acid permease/ SLC12A domain-containing protein</fullName>
    </recommendedName>
</protein>
<dbReference type="GO" id="GO:0015171">
    <property type="term" value="F:amino acid transmembrane transporter activity"/>
    <property type="evidence" value="ECO:0007669"/>
    <property type="project" value="TreeGrafter"/>
</dbReference>
<comment type="subcellular location">
    <subcellularLocation>
        <location evidence="1">Membrane</location>
        <topology evidence="1">Multi-pass membrane protein</topology>
    </subcellularLocation>
</comment>
<feature type="domain" description="Amino acid permease/ SLC12A" evidence="6">
    <location>
        <begin position="10"/>
        <end position="50"/>
    </location>
</feature>
<evidence type="ECO:0000256" key="3">
    <source>
        <dbReference type="ARBA" id="ARBA00022989"/>
    </source>
</evidence>
<evidence type="ECO:0000256" key="5">
    <source>
        <dbReference type="SAM" id="Phobius"/>
    </source>
</evidence>
<dbReference type="PANTHER" id="PTHR43341">
    <property type="entry name" value="AMINO ACID PERMEASE"/>
    <property type="match status" value="1"/>
</dbReference>
<proteinExistence type="predicted"/>
<accession>A0A2N5V920</accession>
<keyword evidence="2 5" id="KW-0812">Transmembrane</keyword>
<gene>
    <name evidence="7" type="ORF">PCASD_06296</name>
</gene>
<organism evidence="7 8">
    <name type="scientific">Puccinia coronata f. sp. avenae</name>
    <dbReference type="NCBI Taxonomy" id="200324"/>
    <lineage>
        <taxon>Eukaryota</taxon>
        <taxon>Fungi</taxon>
        <taxon>Dikarya</taxon>
        <taxon>Basidiomycota</taxon>
        <taxon>Pucciniomycotina</taxon>
        <taxon>Pucciniomycetes</taxon>
        <taxon>Pucciniales</taxon>
        <taxon>Pucciniaceae</taxon>
        <taxon>Puccinia</taxon>
    </lineage>
</organism>
<dbReference type="InterPro" id="IPR050524">
    <property type="entry name" value="APC_YAT"/>
</dbReference>
<dbReference type="GO" id="GO:0016020">
    <property type="term" value="C:membrane"/>
    <property type="evidence" value="ECO:0007669"/>
    <property type="project" value="UniProtKB-SubCell"/>
</dbReference>
<keyword evidence="4 5" id="KW-0472">Membrane</keyword>
<evidence type="ECO:0000259" key="6">
    <source>
        <dbReference type="Pfam" id="PF00324"/>
    </source>
</evidence>
<dbReference type="InterPro" id="IPR004841">
    <property type="entry name" value="AA-permease/SLC12A_dom"/>
</dbReference>
<feature type="transmembrane region" description="Helical" evidence="5">
    <location>
        <begin position="6"/>
        <end position="29"/>
    </location>
</feature>
<keyword evidence="3 5" id="KW-1133">Transmembrane helix</keyword>
<evidence type="ECO:0000313" key="8">
    <source>
        <dbReference type="Proteomes" id="UP000235392"/>
    </source>
</evidence>
<name>A0A2N5V920_9BASI</name>
<dbReference type="AlphaFoldDB" id="A0A2N5V920"/>
<comment type="caution">
    <text evidence="7">The sequence shown here is derived from an EMBL/GenBank/DDBJ whole genome shotgun (WGS) entry which is preliminary data.</text>
</comment>
<sequence length="56" mass="5964">MPDAVGITIQFASIKVVIIVGLIILGIILDAGGGPNHDAIGFRYWRNPGPLVQLPR</sequence>
<evidence type="ECO:0000313" key="7">
    <source>
        <dbReference type="EMBL" id="PLW46490.1"/>
    </source>
</evidence>
<evidence type="ECO:0000256" key="1">
    <source>
        <dbReference type="ARBA" id="ARBA00004141"/>
    </source>
</evidence>